<sequence length="217" mass="23941">MEPLSPRQKDVLDFLREFLDSNGYPPTLREIARHLDISGTVAVVRHLEALEKKGWIRRQPGAFRSISLVAEKAVLYPLDEEGIFAADQLPVSLPIVGTVRAGTPEIPREDIEGYLSLDRNIVASGGSFFLRIKGDSMKNAGMLPGDLVLIRPQPTADNGDVVVALVDGEATVKRFFREEEMIRLQPENELLEPILIADDSADVTVIGKVVSLFRPTV</sequence>
<dbReference type="RefSeq" id="WP_011735477.1">
    <property type="nucleotide sequence ID" value="NC_008609.1"/>
</dbReference>
<feature type="DNA-binding region" description="H-T-H motif" evidence="13">
    <location>
        <begin position="28"/>
        <end position="48"/>
    </location>
</feature>
<protein>
    <recommendedName>
        <fullName evidence="13">LexA repressor</fullName>
        <ecNumber evidence="13">3.4.21.88</ecNumber>
    </recommendedName>
</protein>
<dbReference type="MEROPS" id="S24.001"/>
<evidence type="ECO:0000256" key="8">
    <source>
        <dbReference type="ARBA" id="ARBA00023015"/>
    </source>
</evidence>
<comment type="subunit">
    <text evidence="2 13">Homodimer.</text>
</comment>
<dbReference type="Proteomes" id="UP000006732">
    <property type="component" value="Chromosome"/>
</dbReference>
<evidence type="ECO:0000256" key="7">
    <source>
        <dbReference type="ARBA" id="ARBA00022813"/>
    </source>
</evidence>
<dbReference type="NCBIfam" id="TIGR00498">
    <property type="entry name" value="lexA"/>
    <property type="match status" value="1"/>
</dbReference>
<dbReference type="InterPro" id="IPR036388">
    <property type="entry name" value="WH-like_DNA-bd_sf"/>
</dbReference>
<keyword evidence="18" id="KW-1185">Reference proteome</keyword>
<dbReference type="HOGENOM" id="CLU_066192_45_1_7"/>
<keyword evidence="8 13" id="KW-0805">Transcription regulation</keyword>
<keyword evidence="6 13" id="KW-0378">Hydrolase</keyword>
<dbReference type="InterPro" id="IPR039418">
    <property type="entry name" value="LexA-like"/>
</dbReference>
<dbReference type="SUPFAM" id="SSF51306">
    <property type="entry name" value="LexA/Signal peptidase"/>
    <property type="match status" value="1"/>
</dbReference>
<dbReference type="FunFam" id="2.10.109.10:FF:000001">
    <property type="entry name" value="LexA repressor"/>
    <property type="match status" value="1"/>
</dbReference>
<dbReference type="SUPFAM" id="SSF46785">
    <property type="entry name" value="Winged helix' DNA-binding domain"/>
    <property type="match status" value="1"/>
</dbReference>
<dbReference type="OrthoDB" id="9802364at2"/>
<feature type="active site" description="For autocatalytic cleavage activity" evidence="13">
    <location>
        <position position="136"/>
    </location>
</feature>
<keyword evidence="11 13" id="KW-0234">DNA repair</keyword>
<dbReference type="PANTHER" id="PTHR33516:SF2">
    <property type="entry name" value="LEXA REPRESSOR-RELATED"/>
    <property type="match status" value="1"/>
</dbReference>
<feature type="domain" description="LexA repressor DNA-binding" evidence="16">
    <location>
        <begin position="1"/>
        <end position="64"/>
    </location>
</feature>
<dbReference type="KEGG" id="ppd:Ppro_1572"/>
<dbReference type="GO" id="GO:0003677">
    <property type="term" value="F:DNA binding"/>
    <property type="evidence" value="ECO:0007669"/>
    <property type="project" value="UniProtKB-UniRule"/>
</dbReference>
<dbReference type="GO" id="GO:0045892">
    <property type="term" value="P:negative regulation of DNA-templated transcription"/>
    <property type="evidence" value="ECO:0007669"/>
    <property type="project" value="UniProtKB-UniRule"/>
</dbReference>
<dbReference type="InterPro" id="IPR006197">
    <property type="entry name" value="Peptidase_S24_LexA"/>
</dbReference>
<dbReference type="InterPro" id="IPR036390">
    <property type="entry name" value="WH_DNA-bd_sf"/>
</dbReference>
<evidence type="ECO:0000259" key="16">
    <source>
        <dbReference type="Pfam" id="PF01726"/>
    </source>
</evidence>
<evidence type="ECO:0000256" key="10">
    <source>
        <dbReference type="ARBA" id="ARBA00023163"/>
    </source>
</evidence>
<keyword evidence="10 13" id="KW-0804">Transcription</keyword>
<dbReference type="GO" id="GO:0009432">
    <property type="term" value="P:SOS response"/>
    <property type="evidence" value="ECO:0007669"/>
    <property type="project" value="UniProtKB-UniRule"/>
</dbReference>
<evidence type="ECO:0000256" key="13">
    <source>
        <dbReference type="HAMAP-Rule" id="MF_00015"/>
    </source>
</evidence>
<evidence type="ECO:0000256" key="3">
    <source>
        <dbReference type="ARBA" id="ARBA00022491"/>
    </source>
</evidence>
<comment type="catalytic activity">
    <reaction evidence="13">
        <text>Hydrolysis of Ala-|-Gly bond in repressor LexA.</text>
        <dbReference type="EC" id="3.4.21.88"/>
    </reaction>
</comment>
<keyword evidence="4 13" id="KW-0235">DNA replication</keyword>
<feature type="site" description="Cleavage; by autolysis" evidence="13">
    <location>
        <begin position="101"/>
        <end position="102"/>
    </location>
</feature>
<dbReference type="Pfam" id="PF00717">
    <property type="entry name" value="Peptidase_S24"/>
    <property type="match status" value="1"/>
</dbReference>
<dbReference type="InterPro" id="IPR006199">
    <property type="entry name" value="LexA_DNA-bd_dom"/>
</dbReference>
<dbReference type="AlphaFoldDB" id="A1APB7"/>
<dbReference type="PRINTS" id="PR00726">
    <property type="entry name" value="LEXASERPTASE"/>
</dbReference>
<dbReference type="EMBL" id="CP000482">
    <property type="protein sequence ID" value="ABK99187.1"/>
    <property type="molecule type" value="Genomic_DNA"/>
</dbReference>
<evidence type="ECO:0000256" key="9">
    <source>
        <dbReference type="ARBA" id="ARBA00023125"/>
    </source>
</evidence>
<reference evidence="17 18" key="1">
    <citation type="submission" date="2006-10" db="EMBL/GenBank/DDBJ databases">
        <title>Complete sequence of chromosome of Pelobacter propionicus DSM 2379.</title>
        <authorList>
            <consortium name="US DOE Joint Genome Institute"/>
            <person name="Copeland A."/>
            <person name="Lucas S."/>
            <person name="Lapidus A."/>
            <person name="Barry K."/>
            <person name="Detter J.C."/>
            <person name="Glavina del Rio T."/>
            <person name="Hammon N."/>
            <person name="Israni S."/>
            <person name="Dalin E."/>
            <person name="Tice H."/>
            <person name="Pitluck S."/>
            <person name="Saunders E."/>
            <person name="Brettin T."/>
            <person name="Bruce D."/>
            <person name="Han C."/>
            <person name="Tapia R."/>
            <person name="Schmutz J."/>
            <person name="Larimer F."/>
            <person name="Land M."/>
            <person name="Hauser L."/>
            <person name="Kyrpides N."/>
            <person name="Kim E."/>
            <person name="Lovley D."/>
            <person name="Richardson P."/>
        </authorList>
    </citation>
    <scope>NUCLEOTIDE SEQUENCE [LARGE SCALE GENOMIC DNA]</scope>
    <source>
        <strain evidence="18">DSM 2379 / NBRC 103807 / OttBd1</strain>
    </source>
</reference>
<accession>A1APB7</accession>
<keyword evidence="7 13" id="KW-0068">Autocatalytic cleavage</keyword>
<comment type="similarity">
    <text evidence="1 13 14">Belongs to the peptidase S24 family.</text>
</comment>
<dbReference type="Gene3D" id="1.10.10.10">
    <property type="entry name" value="Winged helix-like DNA-binding domain superfamily/Winged helix DNA-binding domain"/>
    <property type="match status" value="1"/>
</dbReference>
<keyword evidence="9 13" id="KW-0238">DNA-binding</keyword>
<comment type="function">
    <text evidence="13">Represses a number of genes involved in the response to DNA damage (SOS response), including recA and lexA. In the presence of single-stranded DNA, RecA interacts with LexA causing an autocatalytic cleavage which disrupts the DNA-binding part of LexA, leading to derepression of the SOS regulon and eventually DNA repair.</text>
</comment>
<dbReference type="HAMAP" id="MF_00015">
    <property type="entry name" value="LexA"/>
    <property type="match status" value="1"/>
</dbReference>
<dbReference type="Pfam" id="PF01726">
    <property type="entry name" value="LexA_DNA_bind"/>
    <property type="match status" value="1"/>
</dbReference>
<proteinExistence type="inferred from homology"/>
<evidence type="ECO:0000259" key="15">
    <source>
        <dbReference type="Pfam" id="PF00717"/>
    </source>
</evidence>
<evidence type="ECO:0000256" key="11">
    <source>
        <dbReference type="ARBA" id="ARBA00023204"/>
    </source>
</evidence>
<evidence type="ECO:0000256" key="5">
    <source>
        <dbReference type="ARBA" id="ARBA00022763"/>
    </source>
</evidence>
<organism evidence="17 18">
    <name type="scientific">Pelobacter propionicus (strain DSM 2379 / NBRC 103807 / OttBd1)</name>
    <dbReference type="NCBI Taxonomy" id="338966"/>
    <lineage>
        <taxon>Bacteria</taxon>
        <taxon>Pseudomonadati</taxon>
        <taxon>Thermodesulfobacteriota</taxon>
        <taxon>Desulfuromonadia</taxon>
        <taxon>Desulfuromonadales</taxon>
        <taxon>Desulfuromonadaceae</taxon>
        <taxon>Pelobacter</taxon>
    </lineage>
</organism>
<dbReference type="Gene3D" id="2.10.109.10">
    <property type="entry name" value="Umud Fragment, subunit A"/>
    <property type="match status" value="1"/>
</dbReference>
<dbReference type="GO" id="GO:0006260">
    <property type="term" value="P:DNA replication"/>
    <property type="evidence" value="ECO:0007669"/>
    <property type="project" value="UniProtKB-UniRule"/>
</dbReference>
<dbReference type="PANTHER" id="PTHR33516">
    <property type="entry name" value="LEXA REPRESSOR"/>
    <property type="match status" value="1"/>
</dbReference>
<dbReference type="InterPro" id="IPR050077">
    <property type="entry name" value="LexA_repressor"/>
</dbReference>
<name>A1APB7_PELPD</name>
<evidence type="ECO:0000256" key="6">
    <source>
        <dbReference type="ARBA" id="ARBA00022801"/>
    </source>
</evidence>
<feature type="domain" description="Peptidase S24/S26A/S26B/S26C" evidence="15">
    <location>
        <begin position="94"/>
        <end position="210"/>
    </location>
</feature>
<dbReference type="GO" id="GO:0006281">
    <property type="term" value="P:DNA repair"/>
    <property type="evidence" value="ECO:0007669"/>
    <property type="project" value="UniProtKB-UniRule"/>
</dbReference>
<dbReference type="EC" id="3.4.21.88" evidence="13"/>
<keyword evidence="5 13" id="KW-0227">DNA damage</keyword>
<evidence type="ECO:0000313" key="17">
    <source>
        <dbReference type="EMBL" id="ABK99187.1"/>
    </source>
</evidence>
<evidence type="ECO:0000256" key="4">
    <source>
        <dbReference type="ARBA" id="ARBA00022705"/>
    </source>
</evidence>
<keyword evidence="3 13" id="KW-0678">Repressor</keyword>
<dbReference type="CDD" id="cd06529">
    <property type="entry name" value="S24_LexA-like"/>
    <property type="match status" value="1"/>
</dbReference>
<dbReference type="FunFam" id="1.10.10.10:FF:000009">
    <property type="entry name" value="LexA repressor"/>
    <property type="match status" value="1"/>
</dbReference>
<evidence type="ECO:0000256" key="14">
    <source>
        <dbReference type="RuleBase" id="RU003991"/>
    </source>
</evidence>
<evidence type="ECO:0000313" key="18">
    <source>
        <dbReference type="Proteomes" id="UP000006732"/>
    </source>
</evidence>
<evidence type="ECO:0000256" key="1">
    <source>
        <dbReference type="ARBA" id="ARBA00007484"/>
    </source>
</evidence>
<dbReference type="STRING" id="338966.Ppro_1572"/>
<dbReference type="InterPro" id="IPR006200">
    <property type="entry name" value="LexA"/>
</dbReference>
<dbReference type="eggNOG" id="COG1974">
    <property type="taxonomic scope" value="Bacteria"/>
</dbReference>
<dbReference type="GO" id="GO:0006508">
    <property type="term" value="P:proteolysis"/>
    <property type="evidence" value="ECO:0007669"/>
    <property type="project" value="InterPro"/>
</dbReference>
<dbReference type="InterPro" id="IPR036286">
    <property type="entry name" value="LexA/Signal_pep-like_sf"/>
</dbReference>
<keyword evidence="12 13" id="KW-0742">SOS response</keyword>
<evidence type="ECO:0000256" key="2">
    <source>
        <dbReference type="ARBA" id="ARBA00011738"/>
    </source>
</evidence>
<gene>
    <name evidence="13" type="primary">lexA</name>
    <name evidence="17" type="ordered locus">Ppro_1572</name>
</gene>
<dbReference type="GO" id="GO:0004252">
    <property type="term" value="F:serine-type endopeptidase activity"/>
    <property type="evidence" value="ECO:0007669"/>
    <property type="project" value="UniProtKB-UniRule"/>
</dbReference>
<dbReference type="InterPro" id="IPR015927">
    <property type="entry name" value="Peptidase_S24_S26A/B/C"/>
</dbReference>
<feature type="active site" description="For autocatalytic cleavage activity" evidence="13">
    <location>
        <position position="173"/>
    </location>
</feature>
<evidence type="ECO:0000256" key="12">
    <source>
        <dbReference type="ARBA" id="ARBA00023236"/>
    </source>
</evidence>